<dbReference type="Gene3D" id="1.25.50.20">
    <property type="match status" value="1"/>
</dbReference>
<keyword evidence="6" id="KW-0378">Hydrolase</keyword>
<dbReference type="InterPro" id="IPR050344">
    <property type="entry name" value="Peptidase_M1_aminopeptidases"/>
</dbReference>
<accession>A0ABN9UDZ1</accession>
<dbReference type="InterPro" id="IPR034016">
    <property type="entry name" value="M1_APN-typ"/>
</dbReference>
<evidence type="ECO:0000313" key="12">
    <source>
        <dbReference type="EMBL" id="CAK0857729.1"/>
    </source>
</evidence>
<protein>
    <recommendedName>
        <fullName evidence="14">Alpha-aminoacylpeptide hydrolase</fullName>
    </recommendedName>
</protein>
<dbReference type="Pfam" id="PF11838">
    <property type="entry name" value="ERAP1_C"/>
    <property type="match status" value="1"/>
</dbReference>
<keyword evidence="13" id="KW-1185">Reference proteome</keyword>
<evidence type="ECO:0000259" key="10">
    <source>
        <dbReference type="Pfam" id="PF11838"/>
    </source>
</evidence>
<keyword evidence="5" id="KW-0479">Metal-binding</keyword>
<dbReference type="Gene3D" id="2.60.40.1730">
    <property type="entry name" value="tricorn interacting facor f3 domain"/>
    <property type="match status" value="1"/>
</dbReference>
<dbReference type="CDD" id="cd09601">
    <property type="entry name" value="M1_APN-Q_like"/>
    <property type="match status" value="1"/>
</dbReference>
<keyword evidence="7" id="KW-0862">Zinc</keyword>
<dbReference type="Gene3D" id="2.60.40.1910">
    <property type="match status" value="1"/>
</dbReference>
<dbReference type="SUPFAM" id="SSF63737">
    <property type="entry name" value="Leukotriene A4 hydrolase N-terminal domain"/>
    <property type="match status" value="1"/>
</dbReference>
<feature type="domain" description="ERAP1-like C-terminal" evidence="10">
    <location>
        <begin position="1169"/>
        <end position="1504"/>
    </location>
</feature>
<evidence type="ECO:0000256" key="6">
    <source>
        <dbReference type="ARBA" id="ARBA00022801"/>
    </source>
</evidence>
<keyword evidence="4" id="KW-0645">Protease</keyword>
<dbReference type="InterPro" id="IPR042097">
    <property type="entry name" value="Aminopeptidase_N-like_N_sf"/>
</dbReference>
<dbReference type="Gene3D" id="1.10.390.10">
    <property type="entry name" value="Neutral Protease Domain 2"/>
    <property type="match status" value="1"/>
</dbReference>
<organism evidence="12 13">
    <name type="scientific">Prorocentrum cordatum</name>
    <dbReference type="NCBI Taxonomy" id="2364126"/>
    <lineage>
        <taxon>Eukaryota</taxon>
        <taxon>Sar</taxon>
        <taxon>Alveolata</taxon>
        <taxon>Dinophyceae</taxon>
        <taxon>Prorocentrales</taxon>
        <taxon>Prorocentraceae</taxon>
        <taxon>Prorocentrum</taxon>
    </lineage>
</organism>
<dbReference type="PANTHER" id="PTHR11533:SF174">
    <property type="entry name" value="PUROMYCIN-SENSITIVE AMINOPEPTIDASE-RELATED"/>
    <property type="match status" value="1"/>
</dbReference>
<evidence type="ECO:0000259" key="9">
    <source>
        <dbReference type="Pfam" id="PF01433"/>
    </source>
</evidence>
<gene>
    <name evidence="12" type="ORF">PCOR1329_LOCUS47727</name>
</gene>
<evidence type="ECO:0000256" key="1">
    <source>
        <dbReference type="ARBA" id="ARBA00001947"/>
    </source>
</evidence>
<dbReference type="Pfam" id="PF17900">
    <property type="entry name" value="Peptidase_M1_N"/>
    <property type="match status" value="1"/>
</dbReference>
<proteinExistence type="inferred from homology"/>
<comment type="similarity">
    <text evidence="2">Belongs to the peptidase M1 family.</text>
</comment>
<dbReference type="PANTHER" id="PTHR11533">
    <property type="entry name" value="PROTEASE M1 ZINC METALLOPROTEASE"/>
    <property type="match status" value="1"/>
</dbReference>
<dbReference type="InterPro" id="IPR045357">
    <property type="entry name" value="Aminopeptidase_N-like_N"/>
</dbReference>
<evidence type="ECO:0000313" key="13">
    <source>
        <dbReference type="Proteomes" id="UP001189429"/>
    </source>
</evidence>
<dbReference type="InterPro" id="IPR014782">
    <property type="entry name" value="Peptidase_M1_dom"/>
</dbReference>
<evidence type="ECO:0000259" key="11">
    <source>
        <dbReference type="Pfam" id="PF17900"/>
    </source>
</evidence>
<keyword evidence="8" id="KW-0482">Metalloprotease</keyword>
<dbReference type="Pfam" id="PF01433">
    <property type="entry name" value="Peptidase_M1"/>
    <property type="match status" value="1"/>
</dbReference>
<reference evidence="12" key="1">
    <citation type="submission" date="2023-10" db="EMBL/GenBank/DDBJ databases">
        <authorList>
            <person name="Chen Y."/>
            <person name="Shah S."/>
            <person name="Dougan E. K."/>
            <person name="Thang M."/>
            <person name="Chan C."/>
        </authorList>
    </citation>
    <scope>NUCLEOTIDE SEQUENCE [LARGE SCALE GENOMIC DNA]</scope>
</reference>
<evidence type="ECO:0000256" key="3">
    <source>
        <dbReference type="ARBA" id="ARBA00022438"/>
    </source>
</evidence>
<dbReference type="PRINTS" id="PR00756">
    <property type="entry name" value="ALADIPTASE"/>
</dbReference>
<dbReference type="SUPFAM" id="SSF55486">
    <property type="entry name" value="Metalloproteases ('zincins'), catalytic domain"/>
    <property type="match status" value="1"/>
</dbReference>
<feature type="domain" description="Peptidase M1 membrane alanine aminopeptidase" evidence="9">
    <location>
        <begin position="873"/>
        <end position="1090"/>
    </location>
</feature>
<evidence type="ECO:0000256" key="2">
    <source>
        <dbReference type="ARBA" id="ARBA00010136"/>
    </source>
</evidence>
<sequence>MRWYAWNVAGGLSGAPSAFAAQPAHLARREATAFKMEMDTFDQQIDRILAKSEAMQRSHERQVTSRWQAWAVASFAGGASRAHRFSKPQALQEVIHFGAGVQHAYQLADRKLSYWSEFWRTHKDGPIQLPSDAANWDQLPPLSGADVRRAIRAFSLRSGAGQIKIAPRALDFLSDTVRPLGLVLQLNKSGHLAVTRPTKYYFKAYARVLRIEGKRHWVTTCRPMARCEEFGRAGAMPSVGHGAAVNGINDWELKQLRNMAGSFCGFSGSGSLTLYLAVQKQRNFDPIFHATCSILMQHASWVWTATGSTAQLQKARMALKEKFDGASSPVTWASARGPPSALWVALRMCPSEVKHYMYLSLERWQSHRILDRLPGAPRRDAGGRRQHIWIRALRHWHLQKMSNGLRGALAKLQSHGMWTPARRQGAGYRDDAACEFCGHAPADPEHELFYCSVHEAQEDEEHSPCPDDVLQVRKGIWQQGQTGVGLEWDFSSVDLLYALPMRSVEEGIASCLSSGGPLDNFSSNMWADLFAKMAALDLAGSSSVLRGFKFELEQAKQRMRCLAFAAERVASMLSRGAVYQPTGKRWEGAAAMGPRGPRGLQRPAGAEAPRRARRRRWAAAAAAALLAAWAGARGRGRGPGCFALQATSARARERELLPAHAIPRRYELALELDPEGAAAAFSGRLAVELAVVDPGSKLLTLHARSLSIALGSVRMWLNETAQTVTFAFPAALPLGHGVLSLSYGGVLGEDMAGLYRSWYTGVTGSRQAMALTQLEAVEARRVLPCWDEPSRKAVFALTLSFPAHLTALSNMPVASEETLADGRKVVSFLDSPVMSSYLLAMAVGRFDAVQRATKGGVLVRVLTTPGQQATGMFALEVAVRALDFYGEYFGVPYPLPKLDMLAAPDFAAGAMENWGLVIYREVDLLCDVSSVGVSRKMRIATVVTHELAHMWFGNLVTMEWWDQLWLNEGFANWMQTHAADVLFPEWSIWDQYIVQEQSQALGLDALRNSHPIEVPIYRAQEVDEVFDLISYAKGGSVVRMVHGFLGHDLFRAGLVLYMRRHAYGNTDSADLWSCWEEVSDQPVRAMMQSWTLQQGFPLLTVGESGSLRGQLSVRQRWFLADGSELPGDDEKVWQVPLLPGGASGLWAPSGQLLGRGEGSLALPRGSSGWLKLNFGQVAPYRVLYATPALRDSLVSALQRGEVGVADRIGLLLDSAALARAGKLPAVEVLRLLAGLRGEASAHVWEAIARVLNSLHRALSYVGLSGGGGGPELVELFEAAVAGALIRPALESFGWSPGDGEGDLLRQRRALVVALAARFMGSDAGVVGEARARFDAWLASPLAGGDGHLPDDLKGSVFRIVLAGAQGEREYRALRREAARAKTRQAVRLSVYQALGAHEGLQDETLAMALNGAVRLQDVMYPLVGVVQSGPGGARRAWSWFVEQHAALVRRTRGANVRIFGAVVDLAAGSVPEAARAGEVEAFFERHPAPGLERSVAQLVESVRNEAQFVAALGAEAEGGELVAALRAMSG</sequence>
<dbReference type="EMBL" id="CAUYUJ010015750">
    <property type="protein sequence ID" value="CAK0857729.1"/>
    <property type="molecule type" value="Genomic_DNA"/>
</dbReference>
<dbReference type="InterPro" id="IPR001930">
    <property type="entry name" value="Peptidase_M1"/>
</dbReference>
<keyword evidence="3" id="KW-0031">Aminopeptidase</keyword>
<dbReference type="InterPro" id="IPR024571">
    <property type="entry name" value="ERAP1-like_C_dom"/>
</dbReference>
<name>A0ABN9UDZ1_9DINO</name>
<evidence type="ECO:0008006" key="14">
    <source>
        <dbReference type="Google" id="ProtNLM"/>
    </source>
</evidence>
<comment type="cofactor">
    <cofactor evidence="1">
        <name>Zn(2+)</name>
        <dbReference type="ChEBI" id="CHEBI:29105"/>
    </cofactor>
</comment>
<dbReference type="InterPro" id="IPR027268">
    <property type="entry name" value="Peptidase_M4/M1_CTD_sf"/>
</dbReference>
<comment type="caution">
    <text evidence="12">The sequence shown here is derived from an EMBL/GenBank/DDBJ whole genome shotgun (WGS) entry which is preliminary data.</text>
</comment>
<feature type="domain" description="Aminopeptidase N-like N-terminal" evidence="11">
    <location>
        <begin position="663"/>
        <end position="838"/>
    </location>
</feature>
<evidence type="ECO:0000256" key="8">
    <source>
        <dbReference type="ARBA" id="ARBA00023049"/>
    </source>
</evidence>
<evidence type="ECO:0000256" key="4">
    <source>
        <dbReference type="ARBA" id="ARBA00022670"/>
    </source>
</evidence>
<dbReference type="Proteomes" id="UP001189429">
    <property type="component" value="Unassembled WGS sequence"/>
</dbReference>
<evidence type="ECO:0000256" key="7">
    <source>
        <dbReference type="ARBA" id="ARBA00022833"/>
    </source>
</evidence>
<evidence type="ECO:0000256" key="5">
    <source>
        <dbReference type="ARBA" id="ARBA00022723"/>
    </source>
</evidence>